<evidence type="ECO:0000259" key="1">
    <source>
        <dbReference type="Pfam" id="PF16220"/>
    </source>
</evidence>
<dbReference type="AlphaFoldDB" id="A0A0M0EGJ9"/>
<protein>
    <submittedName>
        <fullName evidence="2">Fec operon regulator FecR</fullName>
    </submittedName>
</protein>
<dbReference type="GO" id="GO:0016989">
    <property type="term" value="F:sigma factor antagonist activity"/>
    <property type="evidence" value="ECO:0007669"/>
    <property type="project" value="TreeGrafter"/>
</dbReference>
<keyword evidence="3" id="KW-1185">Reference proteome</keyword>
<evidence type="ECO:0000313" key="2">
    <source>
        <dbReference type="EMBL" id="KON64383.1"/>
    </source>
</evidence>
<dbReference type="STRING" id="33995.KOEU_21260"/>
<dbReference type="PANTHER" id="PTHR30273">
    <property type="entry name" value="PERIPLASMIC SIGNAL SENSOR AND SIGMA FACTOR ACTIVATOR FECR-RELATED"/>
    <property type="match status" value="1"/>
</dbReference>
<gene>
    <name evidence="2" type="ORF">KOEU_21260</name>
</gene>
<dbReference type="InterPro" id="IPR012373">
    <property type="entry name" value="Ferrdict_sens_TM"/>
</dbReference>
<dbReference type="PATRIC" id="fig|33995.3.peg.2366"/>
<dbReference type="OrthoDB" id="7462608at2"/>
<evidence type="ECO:0000313" key="3">
    <source>
        <dbReference type="Proteomes" id="UP000037566"/>
    </source>
</evidence>
<proteinExistence type="predicted"/>
<comment type="caution">
    <text evidence="2">The sequence shown here is derived from an EMBL/GenBank/DDBJ whole genome shotgun (WGS) entry which is preliminary data.</text>
</comment>
<dbReference type="Pfam" id="PF16220">
    <property type="entry name" value="DUF4880"/>
    <property type="match status" value="1"/>
</dbReference>
<dbReference type="InterPro" id="IPR032623">
    <property type="entry name" value="FecR_N"/>
</dbReference>
<dbReference type="PANTHER" id="PTHR30273:SF2">
    <property type="entry name" value="PROTEIN FECR"/>
    <property type="match status" value="1"/>
</dbReference>
<dbReference type="PIRSF" id="PIRSF018266">
    <property type="entry name" value="FecR"/>
    <property type="match status" value="1"/>
</dbReference>
<reference evidence="2" key="1">
    <citation type="submission" date="2015-08" db="EMBL/GenBank/DDBJ databases">
        <title>Draft genome sequence of Komagataeibacter europaeus CECT 8546 a cellulose producer strain from vinegar produced by the traditional method.</title>
        <authorList>
            <person name="Poehlein A."/>
            <person name="Valera M.J."/>
            <person name="Haack F.S."/>
            <person name="Mas A."/>
            <person name="Daniel R."/>
            <person name="Streit W.R."/>
            <person name="Mateo E."/>
        </authorList>
    </citation>
    <scope>NUCLEOTIDE SEQUENCE [LARGE SCALE GENOMIC DNA]</scope>
    <source>
        <strain evidence="2">CECT 8546</strain>
    </source>
</reference>
<accession>A0A0M0EGJ9</accession>
<feature type="domain" description="FecR N-terminal" evidence="1">
    <location>
        <begin position="13"/>
        <end position="51"/>
    </location>
</feature>
<sequence>MKDSTHRSTVRHDAACWIARLHAEDCTEPEKQAFRSWLSTDPDHAAEFQHLTGLWELGGGVPPALIPAPPAARKHAAGLSRRHMLACLGAGGLMFSPLGRRAQAARVRQTGPGELATITLGGQARCLLDTDTRLVFLPDSQCCRLEKGQVVLSTAGSIPPVWLFAGSINLRLRLHASADIRIDSDCVHVTAVRDRVLVHDGASTHQGRWLQPGQRLRFFKDGQLHDDYPDLDALLSWQEGRLVFRNRPLWEVIAEINRYMPRKITLAAPLVADRRLSGVYYMARGDSFLQMLVHLFPVRLVNGADGLTIAPV</sequence>
<dbReference type="EMBL" id="LHUQ01000011">
    <property type="protein sequence ID" value="KON64383.1"/>
    <property type="molecule type" value="Genomic_DNA"/>
</dbReference>
<dbReference type="RefSeq" id="WP_053323420.1">
    <property type="nucleotide sequence ID" value="NZ_LHUQ01000011.1"/>
</dbReference>
<dbReference type="Proteomes" id="UP000037566">
    <property type="component" value="Unassembled WGS sequence"/>
</dbReference>
<dbReference type="Gene3D" id="3.55.50.30">
    <property type="match status" value="1"/>
</dbReference>
<name>A0A0M0EGJ9_KOMEU</name>
<organism evidence="2 3">
    <name type="scientific">Komagataeibacter europaeus</name>
    <name type="common">Gluconacetobacter europaeus</name>
    <dbReference type="NCBI Taxonomy" id="33995"/>
    <lineage>
        <taxon>Bacteria</taxon>
        <taxon>Pseudomonadati</taxon>
        <taxon>Pseudomonadota</taxon>
        <taxon>Alphaproteobacteria</taxon>
        <taxon>Acetobacterales</taxon>
        <taxon>Acetobacteraceae</taxon>
        <taxon>Komagataeibacter</taxon>
    </lineage>
</organism>